<keyword evidence="2" id="KW-0812">Transmembrane</keyword>
<keyword evidence="7" id="KW-1185">Reference proteome</keyword>
<evidence type="ECO:0000259" key="5">
    <source>
        <dbReference type="Pfam" id="PF25954"/>
    </source>
</evidence>
<dbReference type="Pfam" id="PF25954">
    <property type="entry name" value="Beta-barrel_RND_2"/>
    <property type="match status" value="1"/>
</dbReference>
<dbReference type="Gene3D" id="2.40.50.100">
    <property type="match status" value="1"/>
</dbReference>
<keyword evidence="2" id="KW-1133">Transmembrane helix</keyword>
<evidence type="ECO:0000313" key="7">
    <source>
        <dbReference type="Proteomes" id="UP000198307"/>
    </source>
</evidence>
<accession>A0A239PQX3</accession>
<organism evidence="6 7">
    <name type="scientific">Paracoccus seriniphilus</name>
    <dbReference type="NCBI Taxonomy" id="184748"/>
    <lineage>
        <taxon>Bacteria</taxon>
        <taxon>Pseudomonadati</taxon>
        <taxon>Pseudomonadota</taxon>
        <taxon>Alphaproteobacteria</taxon>
        <taxon>Rhodobacterales</taxon>
        <taxon>Paracoccaceae</taxon>
        <taxon>Paracoccus</taxon>
    </lineage>
</organism>
<sequence>MARHDRNIVQTDKIDVTADPAEMPLASTPQKSRAKRIALMVLGFAVIGAALDFGYDYWTTGRFMVETDDAYVTADTTVISSRVQGYVVEVPVKQNDRVKAGDILVKLDDGDYRIALETAKEKVRTADQTIARIDAQITAAKASVEQARAMKAVAEAQLRAAQRNYERAEKLAQNSVTSQARLDEATETLETTTASLASAEATILNAEAQVGVLQAQKAEAQGTRHELELTVKQAQRDLDLTVLRAPADGTIGNLSIEIGDLVTPGANLAALVPLDSLYVEANFKETQMYDLALGADVHVTFDAIPGQTFKGKVTSMSPATGSVFSLLPADNATGNFTKIVQRVPVHIDIPRSAIETGHLRAGLSAVVEVDSRTGSNEGLAILAKAE</sequence>
<dbReference type="Pfam" id="PF25917">
    <property type="entry name" value="BSH_RND"/>
    <property type="match status" value="1"/>
</dbReference>
<dbReference type="SUPFAM" id="SSF111369">
    <property type="entry name" value="HlyD-like secretion proteins"/>
    <property type="match status" value="2"/>
</dbReference>
<dbReference type="InterPro" id="IPR058792">
    <property type="entry name" value="Beta-barrel_RND_2"/>
</dbReference>
<evidence type="ECO:0000259" key="3">
    <source>
        <dbReference type="Pfam" id="PF25876"/>
    </source>
</evidence>
<feature type="domain" description="CusB-like beta-barrel" evidence="5">
    <location>
        <begin position="278"/>
        <end position="319"/>
    </location>
</feature>
<dbReference type="AlphaFoldDB" id="A0A239PQX3"/>
<dbReference type="InterPro" id="IPR058625">
    <property type="entry name" value="MdtA-like_BSH"/>
</dbReference>
<dbReference type="GO" id="GO:0055085">
    <property type="term" value="P:transmembrane transport"/>
    <property type="evidence" value="ECO:0007669"/>
    <property type="project" value="InterPro"/>
</dbReference>
<evidence type="ECO:0000313" key="6">
    <source>
        <dbReference type="EMBL" id="SNT72540.1"/>
    </source>
</evidence>
<protein>
    <submittedName>
        <fullName evidence="6">Membrane fusion protein, multidrug efflux system</fullName>
    </submittedName>
</protein>
<evidence type="ECO:0000256" key="2">
    <source>
        <dbReference type="SAM" id="Phobius"/>
    </source>
</evidence>
<dbReference type="Pfam" id="PF25876">
    <property type="entry name" value="HH_MFP_RND"/>
    <property type="match status" value="1"/>
</dbReference>
<dbReference type="InterPro" id="IPR050739">
    <property type="entry name" value="MFP"/>
</dbReference>
<dbReference type="PANTHER" id="PTHR30386:SF24">
    <property type="entry name" value="MULTIDRUG RESISTANCE EFFLUX PUMP"/>
    <property type="match status" value="1"/>
</dbReference>
<gene>
    <name evidence="6" type="ORF">SAMN05444959_10338</name>
</gene>
<keyword evidence="2" id="KW-0472">Membrane</keyword>
<feature type="transmembrane region" description="Helical" evidence="2">
    <location>
        <begin position="37"/>
        <end position="58"/>
    </location>
</feature>
<reference evidence="6 7" key="1">
    <citation type="submission" date="2017-07" db="EMBL/GenBank/DDBJ databases">
        <authorList>
            <person name="Sun Z.S."/>
            <person name="Albrecht U."/>
            <person name="Echele G."/>
            <person name="Lee C.C."/>
        </authorList>
    </citation>
    <scope>NUCLEOTIDE SEQUENCE [LARGE SCALE GENOMIC DNA]</scope>
    <source>
        <strain evidence="6 7">DSM 14827</strain>
    </source>
</reference>
<evidence type="ECO:0000259" key="4">
    <source>
        <dbReference type="Pfam" id="PF25917"/>
    </source>
</evidence>
<evidence type="ECO:0000256" key="1">
    <source>
        <dbReference type="SAM" id="Coils"/>
    </source>
</evidence>
<dbReference type="PANTHER" id="PTHR30386">
    <property type="entry name" value="MEMBRANE FUSION SUBUNIT OF EMRAB-TOLC MULTIDRUG EFFLUX PUMP"/>
    <property type="match status" value="1"/>
</dbReference>
<dbReference type="Gene3D" id="1.10.287.470">
    <property type="entry name" value="Helix hairpin bin"/>
    <property type="match status" value="2"/>
</dbReference>
<feature type="domain" description="Multidrug resistance protein MdtA-like barrel-sandwich hybrid" evidence="4">
    <location>
        <begin position="79"/>
        <end position="272"/>
    </location>
</feature>
<dbReference type="InterPro" id="IPR058624">
    <property type="entry name" value="MdtA-like_HH"/>
</dbReference>
<dbReference type="EMBL" id="FZQB01000003">
    <property type="protein sequence ID" value="SNT72540.1"/>
    <property type="molecule type" value="Genomic_DNA"/>
</dbReference>
<name>A0A239PQX3_9RHOB</name>
<feature type="domain" description="Multidrug resistance protein MdtA-like alpha-helical hairpin" evidence="3">
    <location>
        <begin position="146"/>
        <end position="209"/>
    </location>
</feature>
<keyword evidence="1" id="KW-0175">Coiled coil</keyword>
<dbReference type="RefSeq" id="WP_245846868.1">
    <property type="nucleotide sequence ID" value="NZ_CP067129.1"/>
</dbReference>
<proteinExistence type="predicted"/>
<dbReference type="Proteomes" id="UP000198307">
    <property type="component" value="Unassembled WGS sequence"/>
</dbReference>
<dbReference type="Gene3D" id="2.40.30.170">
    <property type="match status" value="1"/>
</dbReference>
<feature type="coiled-coil region" evidence="1">
    <location>
        <begin position="116"/>
        <end position="237"/>
    </location>
</feature>